<keyword evidence="3 5" id="KW-0479">Metal-binding</keyword>
<dbReference type="OrthoDB" id="2789670at2759"/>
<dbReference type="PANTHER" id="PTHR24305">
    <property type="entry name" value="CYTOCHROME P450"/>
    <property type="match status" value="1"/>
</dbReference>
<keyword evidence="8" id="KW-0472">Membrane</keyword>
<keyword evidence="4 5" id="KW-0408">Iron</keyword>
<reference evidence="9" key="1">
    <citation type="journal article" date="2020" name="bioRxiv">
        <title>Comparative genomics of Chlamydomonas.</title>
        <authorList>
            <person name="Craig R.J."/>
            <person name="Hasan A.R."/>
            <person name="Ness R.W."/>
            <person name="Keightley P.D."/>
        </authorList>
    </citation>
    <scope>NUCLEOTIDE SEQUENCE</scope>
    <source>
        <strain evidence="9">CCAP 11/70</strain>
    </source>
</reference>
<evidence type="ECO:0000256" key="8">
    <source>
        <dbReference type="SAM" id="Phobius"/>
    </source>
</evidence>
<keyword evidence="8" id="KW-0812">Transmembrane</keyword>
<dbReference type="PROSITE" id="PS00086">
    <property type="entry name" value="CYTOCHROME_P450"/>
    <property type="match status" value="1"/>
</dbReference>
<dbReference type="EMBL" id="JAEHOE010000022">
    <property type="protein sequence ID" value="KAG2495896.1"/>
    <property type="molecule type" value="Genomic_DNA"/>
</dbReference>
<dbReference type="GO" id="GO:0005506">
    <property type="term" value="F:iron ion binding"/>
    <property type="evidence" value="ECO:0007669"/>
    <property type="project" value="InterPro"/>
</dbReference>
<dbReference type="Proteomes" id="UP000612055">
    <property type="component" value="Unassembled WGS sequence"/>
</dbReference>
<dbReference type="SUPFAM" id="SSF48264">
    <property type="entry name" value="Cytochrome P450"/>
    <property type="match status" value="1"/>
</dbReference>
<name>A0A836C0J3_9CHLO</name>
<keyword evidence="8" id="KW-1133">Transmembrane helix</keyword>
<comment type="caution">
    <text evidence="9">The sequence shown here is derived from an EMBL/GenBank/DDBJ whole genome shotgun (WGS) entry which is preliminary data.</text>
</comment>
<keyword evidence="6" id="KW-0560">Oxidoreductase</keyword>
<keyword evidence="6" id="KW-0503">Monooxygenase</keyword>
<evidence type="ECO:0000313" key="9">
    <source>
        <dbReference type="EMBL" id="KAG2495896.1"/>
    </source>
</evidence>
<dbReference type="Gene3D" id="1.10.630.10">
    <property type="entry name" value="Cytochrome P450"/>
    <property type="match status" value="1"/>
</dbReference>
<protein>
    <recommendedName>
        <fullName evidence="11">Cytochrome P450</fullName>
    </recommendedName>
</protein>
<dbReference type="PRINTS" id="PR00385">
    <property type="entry name" value="P450"/>
</dbReference>
<evidence type="ECO:0000256" key="7">
    <source>
        <dbReference type="SAM" id="MobiDB-lite"/>
    </source>
</evidence>
<organism evidence="9 10">
    <name type="scientific">Edaphochlamys debaryana</name>
    <dbReference type="NCBI Taxonomy" id="47281"/>
    <lineage>
        <taxon>Eukaryota</taxon>
        <taxon>Viridiplantae</taxon>
        <taxon>Chlorophyta</taxon>
        <taxon>core chlorophytes</taxon>
        <taxon>Chlorophyceae</taxon>
        <taxon>CS clade</taxon>
        <taxon>Chlamydomonadales</taxon>
        <taxon>Chlamydomonadales incertae sedis</taxon>
        <taxon>Edaphochlamys</taxon>
    </lineage>
</organism>
<comment type="cofactor">
    <cofactor evidence="1 5">
        <name>heme</name>
        <dbReference type="ChEBI" id="CHEBI:30413"/>
    </cofactor>
</comment>
<evidence type="ECO:0000256" key="3">
    <source>
        <dbReference type="ARBA" id="ARBA00022723"/>
    </source>
</evidence>
<dbReference type="PANTHER" id="PTHR24305:SF166">
    <property type="entry name" value="CYTOCHROME P450 12A4, MITOCHONDRIAL-RELATED"/>
    <property type="match status" value="1"/>
</dbReference>
<evidence type="ECO:0000256" key="6">
    <source>
        <dbReference type="RuleBase" id="RU000461"/>
    </source>
</evidence>
<evidence type="ECO:0000256" key="2">
    <source>
        <dbReference type="ARBA" id="ARBA00010617"/>
    </source>
</evidence>
<evidence type="ECO:0000256" key="1">
    <source>
        <dbReference type="ARBA" id="ARBA00001971"/>
    </source>
</evidence>
<dbReference type="Pfam" id="PF00067">
    <property type="entry name" value="p450"/>
    <property type="match status" value="2"/>
</dbReference>
<evidence type="ECO:0008006" key="11">
    <source>
        <dbReference type="Google" id="ProtNLM"/>
    </source>
</evidence>
<evidence type="ECO:0000313" key="10">
    <source>
        <dbReference type="Proteomes" id="UP000612055"/>
    </source>
</evidence>
<dbReference type="PRINTS" id="PR00465">
    <property type="entry name" value="EP450IV"/>
</dbReference>
<dbReference type="InterPro" id="IPR017972">
    <property type="entry name" value="Cyt_P450_CS"/>
</dbReference>
<dbReference type="InterPro" id="IPR002403">
    <property type="entry name" value="Cyt_P450_E_grp-IV"/>
</dbReference>
<dbReference type="AlphaFoldDB" id="A0A836C0J3"/>
<keyword evidence="5 6" id="KW-0349">Heme</keyword>
<dbReference type="GO" id="GO:0004497">
    <property type="term" value="F:monooxygenase activity"/>
    <property type="evidence" value="ECO:0007669"/>
    <property type="project" value="UniProtKB-KW"/>
</dbReference>
<dbReference type="InterPro" id="IPR036396">
    <property type="entry name" value="Cyt_P450_sf"/>
</dbReference>
<feature type="binding site" description="axial binding residue" evidence="5">
    <location>
        <position position="553"/>
    </location>
    <ligand>
        <name>heme</name>
        <dbReference type="ChEBI" id="CHEBI:30413"/>
    </ligand>
    <ligandPart>
        <name>Fe</name>
        <dbReference type="ChEBI" id="CHEBI:18248"/>
    </ligandPart>
</feature>
<sequence length="609" mass="63146">MLPGEPGLWLYASTAALGLVFIWLLSKATTRRALGKGKQLPVASGLPLLGHSLTLRSGDRRLTALRAWSTQYDGVFGLSRGLLGGPLLVVLSDPAAVHGLLALGEDVAPKSKRFYGSIEEVLHPSGPAPSCLTATAAAAWGPVRRSLLHAFSAEELREDFLVAKAKAYRLAALLQDLGPGVILDADDAGCRLALDVLGVSKLGYDFEAVEATGEVLLLRLLGEVRQEWEARRRRPLGPLTGWVSDRAAEGGLRCRILADFVAQELWGDIEARGPPPPDDTTLAAQLVRLWSPPAVGAASAAPGVTHDRAAAELASLLMYGMEPAGHCIAWALHCLAHNRAAQDKLVAELKREGVYDNPASLTYDMLPRLPYLDAVVRETLRLYPPCACPATVRSLRKPVVLGGTALPSGAEVWVDVWSMHRCPRLWRDPDRFNPERWTDASARPSPVPGPAGAAAGGKGKAGGKKGAARGVKAAGGDGGDGNAAAAVDADAAAAAAAFDGLSTLPTDGGSAASAAPPAAAVAAALASAATTSTDAPLCSPLAFLPFGVGPRCCLGQGLALAEVKAALAVLVGAVAWEPSGEPGDEPRLAAGLFVRPEGGVHLLIAPRKR</sequence>
<dbReference type="InterPro" id="IPR050121">
    <property type="entry name" value="Cytochrome_P450_monoxygenase"/>
</dbReference>
<dbReference type="GO" id="GO:0016705">
    <property type="term" value="F:oxidoreductase activity, acting on paired donors, with incorporation or reduction of molecular oxygen"/>
    <property type="evidence" value="ECO:0007669"/>
    <property type="project" value="InterPro"/>
</dbReference>
<dbReference type="GO" id="GO:0020037">
    <property type="term" value="F:heme binding"/>
    <property type="evidence" value="ECO:0007669"/>
    <property type="project" value="InterPro"/>
</dbReference>
<feature type="region of interest" description="Disordered" evidence="7">
    <location>
        <begin position="436"/>
        <end position="482"/>
    </location>
</feature>
<evidence type="ECO:0000256" key="4">
    <source>
        <dbReference type="ARBA" id="ARBA00023004"/>
    </source>
</evidence>
<accession>A0A836C0J3</accession>
<comment type="similarity">
    <text evidence="2 6">Belongs to the cytochrome P450 family.</text>
</comment>
<feature type="transmembrane region" description="Helical" evidence="8">
    <location>
        <begin position="6"/>
        <end position="26"/>
    </location>
</feature>
<evidence type="ECO:0000256" key="5">
    <source>
        <dbReference type="PIRSR" id="PIRSR602403-1"/>
    </source>
</evidence>
<dbReference type="InterPro" id="IPR001128">
    <property type="entry name" value="Cyt_P450"/>
</dbReference>
<keyword evidence="10" id="KW-1185">Reference proteome</keyword>
<proteinExistence type="inferred from homology"/>
<gene>
    <name evidence="9" type="ORF">HYH03_006134</name>
</gene>